<reference evidence="5 6" key="1">
    <citation type="submission" date="2020-08" db="EMBL/GenBank/DDBJ databases">
        <title>Genomic Encyclopedia of Type Strains, Phase IV (KMG-IV): sequencing the most valuable type-strain genomes for metagenomic binning, comparative biology and taxonomic classification.</title>
        <authorList>
            <person name="Goeker M."/>
        </authorList>
    </citation>
    <scope>NUCLEOTIDE SEQUENCE [LARGE SCALE GENOMIC DNA]</scope>
    <source>
        <strain evidence="5 6">DSM 103725</strain>
    </source>
</reference>
<accession>A0A7X0H4H0</accession>
<evidence type="ECO:0000256" key="1">
    <source>
        <dbReference type="ARBA" id="ARBA00004196"/>
    </source>
</evidence>
<feature type="domain" description="YknX-like beta-barrel" evidence="4">
    <location>
        <begin position="271"/>
        <end position="353"/>
    </location>
</feature>
<dbReference type="Gene3D" id="2.40.420.20">
    <property type="match status" value="1"/>
</dbReference>
<dbReference type="PANTHER" id="PTHR32347">
    <property type="entry name" value="EFFLUX SYSTEM COMPONENT YKNX-RELATED"/>
    <property type="match status" value="1"/>
</dbReference>
<protein>
    <submittedName>
        <fullName evidence="5">HlyD family secretion protein</fullName>
    </submittedName>
</protein>
<dbReference type="RefSeq" id="WP_184676694.1">
    <property type="nucleotide sequence ID" value="NZ_JACHGY010000001.1"/>
</dbReference>
<evidence type="ECO:0000313" key="6">
    <source>
        <dbReference type="Proteomes" id="UP000541810"/>
    </source>
</evidence>
<dbReference type="GO" id="GO:0030313">
    <property type="term" value="C:cell envelope"/>
    <property type="evidence" value="ECO:0007669"/>
    <property type="project" value="UniProtKB-SubCell"/>
</dbReference>
<gene>
    <name evidence="5" type="ORF">HNQ40_000901</name>
</gene>
<keyword evidence="6" id="KW-1185">Reference proteome</keyword>
<dbReference type="Gene3D" id="1.10.287.470">
    <property type="entry name" value="Helix hairpin bin"/>
    <property type="match status" value="1"/>
</dbReference>
<dbReference type="SUPFAM" id="SSF56954">
    <property type="entry name" value="Outer membrane efflux proteins (OEP)"/>
    <property type="match status" value="1"/>
</dbReference>
<dbReference type="Proteomes" id="UP000541810">
    <property type="component" value="Unassembled WGS sequence"/>
</dbReference>
<organism evidence="5 6">
    <name type="scientific">Algisphaera agarilytica</name>
    <dbReference type="NCBI Taxonomy" id="1385975"/>
    <lineage>
        <taxon>Bacteria</taxon>
        <taxon>Pseudomonadati</taxon>
        <taxon>Planctomycetota</taxon>
        <taxon>Phycisphaerae</taxon>
        <taxon>Phycisphaerales</taxon>
        <taxon>Phycisphaeraceae</taxon>
        <taxon>Algisphaera</taxon>
    </lineage>
</organism>
<proteinExistence type="predicted"/>
<dbReference type="Pfam" id="PF25990">
    <property type="entry name" value="Beta-barrel_YknX"/>
    <property type="match status" value="1"/>
</dbReference>
<sequence length="493" mass="51742">MKKLFRSLAWIAGVLLAIVVVLGVAGSIVAARFAPGDDQDLEVWLKTVETGELVETLAAPGLVEAVTEVEISARVSARILDIPHGEGKQVTAGDTASDSPIPPSILIELDASDLRAQLDAAQKRRDSLIATTAVDRARIRGLQASRKSALTTLDDARSDLERQTQLLESGDVSAMVLEDARQAFASAEAAAASAEANLQAAELGLEVTGFNIASSEAEIQRLRENLAYTTITSPIDGIVTRVNVEAGEIAVTGTMNNPGTVLIEVADLSGLVVTARVDESDIIRAKEGQPAKIYIAAYPDQVFDGIVERVALATSTQTAAGRGSTGSAYFETRIRLNELPDPIRTGLSASVEIEAAKYHDVLLVPNQSVMSVPIESLPTVEDGDDEQDGEDAVPATYNVGSRTTALAVYAVRDGKATLVPVEIGASDENNTVITAGLEVGDTVISGPFASLSQLAKDLKVRVTRRDGKTIDAEESSSDAVDKGKGGGNDDDAQ</sequence>
<dbReference type="InterPro" id="IPR050465">
    <property type="entry name" value="UPF0194_transport"/>
</dbReference>
<name>A0A7X0H4H0_9BACT</name>
<dbReference type="PANTHER" id="PTHR32347:SF14">
    <property type="entry name" value="EFFLUX SYSTEM COMPONENT YKNX-RELATED"/>
    <property type="match status" value="1"/>
</dbReference>
<dbReference type="AlphaFoldDB" id="A0A7X0H4H0"/>
<dbReference type="InterPro" id="IPR058636">
    <property type="entry name" value="Beta-barrel_YknX"/>
</dbReference>
<evidence type="ECO:0000256" key="2">
    <source>
        <dbReference type="ARBA" id="ARBA00023054"/>
    </source>
</evidence>
<comment type="caution">
    <text evidence="5">The sequence shown here is derived from an EMBL/GenBank/DDBJ whole genome shotgun (WGS) entry which is preliminary data.</text>
</comment>
<dbReference type="EMBL" id="JACHGY010000001">
    <property type="protein sequence ID" value="MBB6429095.1"/>
    <property type="molecule type" value="Genomic_DNA"/>
</dbReference>
<evidence type="ECO:0000313" key="5">
    <source>
        <dbReference type="EMBL" id="MBB6429095.1"/>
    </source>
</evidence>
<dbReference type="SUPFAM" id="SSF111369">
    <property type="entry name" value="HlyD-like secretion proteins"/>
    <property type="match status" value="1"/>
</dbReference>
<comment type="subcellular location">
    <subcellularLocation>
        <location evidence="1">Cell envelope</location>
    </subcellularLocation>
</comment>
<dbReference type="Gene3D" id="2.40.30.170">
    <property type="match status" value="1"/>
</dbReference>
<keyword evidence="2" id="KW-0175">Coiled coil</keyword>
<dbReference type="Gene3D" id="2.40.50.100">
    <property type="match status" value="1"/>
</dbReference>
<evidence type="ECO:0000259" key="4">
    <source>
        <dbReference type="Pfam" id="PF25990"/>
    </source>
</evidence>
<evidence type="ECO:0000256" key="3">
    <source>
        <dbReference type="SAM" id="MobiDB-lite"/>
    </source>
</evidence>
<feature type="region of interest" description="Disordered" evidence="3">
    <location>
        <begin position="467"/>
        <end position="493"/>
    </location>
</feature>